<dbReference type="SUPFAM" id="SSF50475">
    <property type="entry name" value="FMN-binding split barrel"/>
    <property type="match status" value="1"/>
</dbReference>
<dbReference type="CDD" id="cd07709">
    <property type="entry name" value="flavodiiron_proteins_MBL-fold"/>
    <property type="match status" value="1"/>
</dbReference>
<dbReference type="EMBL" id="SFBI01000047">
    <property type="protein sequence ID" value="TRU40672.1"/>
    <property type="molecule type" value="Genomic_DNA"/>
</dbReference>
<comment type="cofactor">
    <cofactor evidence="1">
        <name>Fe cation</name>
        <dbReference type="ChEBI" id="CHEBI:24875"/>
    </cofactor>
</comment>
<dbReference type="SUPFAM" id="SSF56281">
    <property type="entry name" value="Metallo-hydrolase/oxidoreductase"/>
    <property type="match status" value="1"/>
</dbReference>
<comment type="caution">
    <text evidence="10">The sequence shown here is derived from an EMBL/GenBank/DDBJ whole genome shotgun (WGS) entry which is preliminary data.</text>
</comment>
<dbReference type="Proteomes" id="UP000317708">
    <property type="component" value="Unassembled WGS sequence"/>
</dbReference>
<evidence type="ECO:0000256" key="3">
    <source>
        <dbReference type="ARBA" id="ARBA00007121"/>
    </source>
</evidence>
<dbReference type="InterPro" id="IPR036866">
    <property type="entry name" value="RibonucZ/Hydroxyglut_hydro"/>
</dbReference>
<keyword evidence="7" id="KW-0408">Iron</keyword>
<proteinExistence type="inferred from homology"/>
<reference evidence="10 11" key="1">
    <citation type="submission" date="2019-01" db="EMBL/GenBank/DDBJ databases">
        <title>Coherence of Microcystis species and biogeography revealed through population genomics.</title>
        <authorList>
            <person name="Perez-Carrascal O.M."/>
            <person name="Terrat Y."/>
            <person name="Giani A."/>
            <person name="Fortin N."/>
            <person name="Tromas N."/>
            <person name="Shapiro B.J."/>
        </authorList>
    </citation>
    <scope>NUCLEOTIDE SEQUENCE [LARGE SCALE GENOMIC DNA]</scope>
    <source>
        <strain evidence="10">Ma_MB_S_20031200_S102</strain>
    </source>
</reference>
<organism evidence="10 11">
    <name type="scientific">Microcystis aeruginosa Ma_MB_S_20031200_S102</name>
    <dbReference type="NCBI Taxonomy" id="2486254"/>
    <lineage>
        <taxon>Bacteria</taxon>
        <taxon>Bacillati</taxon>
        <taxon>Cyanobacteriota</taxon>
        <taxon>Cyanophyceae</taxon>
        <taxon>Oscillatoriophycideae</taxon>
        <taxon>Chroococcales</taxon>
        <taxon>Microcystaceae</taxon>
        <taxon>Microcystis</taxon>
    </lineage>
</organism>
<evidence type="ECO:0000256" key="4">
    <source>
        <dbReference type="ARBA" id="ARBA00022448"/>
    </source>
</evidence>
<dbReference type="GO" id="GO:0016646">
    <property type="term" value="F:oxidoreductase activity, acting on the CH-NH group of donors, NAD or NADP as acceptor"/>
    <property type="evidence" value="ECO:0007669"/>
    <property type="project" value="UniProtKB-ARBA"/>
</dbReference>
<dbReference type="Gene3D" id="3.60.15.10">
    <property type="entry name" value="Ribonuclease Z/Hydroxyacylglutathione hydrolase-like"/>
    <property type="match status" value="1"/>
</dbReference>
<evidence type="ECO:0000313" key="10">
    <source>
        <dbReference type="EMBL" id="TRU40672.1"/>
    </source>
</evidence>
<dbReference type="InterPro" id="IPR001279">
    <property type="entry name" value="Metallo-B-lactamas"/>
</dbReference>
<name>A0A552F1T1_MICAE</name>
<keyword evidence="6" id="KW-0249">Electron transport</keyword>
<keyword evidence="5" id="KW-0479">Metal-binding</keyword>
<evidence type="ECO:0000256" key="7">
    <source>
        <dbReference type="ARBA" id="ARBA00023004"/>
    </source>
</evidence>
<evidence type="ECO:0000256" key="2">
    <source>
        <dbReference type="ARBA" id="ARBA00006098"/>
    </source>
</evidence>
<sequence length="574" mass="64222">MVALITPKPAKTSRLTTQIQEIAENTFTLRCLDWDRDRFDIEFGLENGTTYNSFVIQGEKTALIDTSHRKFDRLYLEELAKLININHLDYLIISHTEPDHSGLVKEVLELVPEVTVVGAKVAMQFLENMVHRPFKQLIIKSGDTLDLGNGHILEFVAAPNLHWPDTIFTFDTRTATLFTCDAFGMHFCDDQTYDREKELLEADFQTYYDCLMRPNARSVLGAIKRIEKFAINLIATGHGPLLKHHISDWVGRYQTWSQEQTSADTLVAVFFTQDYGQSEHLATMISQGLNKNDVVTELVDMNNADPHEVRELINQSKGVIIGMPPQSSPINQTILSTILASINGKQAVGLFESGGGEDEPIFPLRNKLQEIGAIEAFPPLLVKDNSHQSLDLIADEAGTDLGQWLSREKTIKQIKSINNDLEKALGRISTGLYLITSQKADLSSAMIASWVTQASLNPLGVAIAVAKDRAMVSFLQPSDTFVLNVLAEDNYQKLMKHFLKRFSPGSNRFEGIKTYTANNGSPILVDALAYIECQVTSRLDCGDHWVVYCTVNTGRVARLDTLTAVHHRKVGNHY</sequence>
<evidence type="ECO:0000313" key="11">
    <source>
        <dbReference type="Proteomes" id="UP000317708"/>
    </source>
</evidence>
<dbReference type="InterPro" id="IPR029039">
    <property type="entry name" value="Flavoprotein-like_sf"/>
</dbReference>
<comment type="function">
    <text evidence="8">Mediates electron transfer from NADH to oxygen, reducing it to water. This modular protein has 3 redox cofactors, in other organisms the same activity requires 2 or 3 proteins.</text>
</comment>
<feature type="domain" description="Flavodoxin-like" evidence="9">
    <location>
        <begin position="267"/>
        <end position="409"/>
    </location>
</feature>
<dbReference type="PROSITE" id="PS50902">
    <property type="entry name" value="FLAVODOXIN_LIKE"/>
    <property type="match status" value="1"/>
</dbReference>
<evidence type="ECO:0000256" key="6">
    <source>
        <dbReference type="ARBA" id="ARBA00022982"/>
    </source>
</evidence>
<evidence type="ECO:0000256" key="8">
    <source>
        <dbReference type="ARBA" id="ARBA00025633"/>
    </source>
</evidence>
<gene>
    <name evidence="10" type="ORF">EWV92_04985</name>
</gene>
<dbReference type="InterPro" id="IPR008254">
    <property type="entry name" value="Flavodoxin/NO_synth"/>
</dbReference>
<dbReference type="Pfam" id="PF19583">
    <property type="entry name" value="ODP"/>
    <property type="match status" value="1"/>
</dbReference>
<dbReference type="PANTHER" id="PTHR32145:SF11">
    <property type="entry name" value="DIFLAVIN FLAVOPROTEIN A 2-RELATED"/>
    <property type="match status" value="1"/>
</dbReference>
<dbReference type="SMART" id="SM00903">
    <property type="entry name" value="Flavin_Reduct"/>
    <property type="match status" value="1"/>
</dbReference>
<keyword evidence="4" id="KW-0813">Transport</keyword>
<dbReference type="SUPFAM" id="SSF52218">
    <property type="entry name" value="Flavoproteins"/>
    <property type="match status" value="1"/>
</dbReference>
<evidence type="ECO:0000259" key="9">
    <source>
        <dbReference type="PROSITE" id="PS50902"/>
    </source>
</evidence>
<dbReference type="InterPro" id="IPR051285">
    <property type="entry name" value="NADH_oxidoreductase_modular"/>
</dbReference>
<dbReference type="InterPro" id="IPR045761">
    <property type="entry name" value="ODP_dom"/>
</dbReference>
<evidence type="ECO:0000256" key="5">
    <source>
        <dbReference type="ARBA" id="ARBA00022723"/>
    </source>
</evidence>
<dbReference type="InterPro" id="IPR002563">
    <property type="entry name" value="Flavin_Rdtase-like_dom"/>
</dbReference>
<dbReference type="Gene3D" id="3.40.50.360">
    <property type="match status" value="1"/>
</dbReference>
<dbReference type="Pfam" id="PF01613">
    <property type="entry name" value="Flavin_Reduct"/>
    <property type="match status" value="1"/>
</dbReference>
<dbReference type="Gene3D" id="2.30.110.10">
    <property type="entry name" value="Electron Transport, Fmn-binding Protein, Chain A"/>
    <property type="match status" value="1"/>
</dbReference>
<keyword evidence="10" id="KW-0378">Hydrolase</keyword>
<dbReference type="GO" id="GO:0046872">
    <property type="term" value="F:metal ion binding"/>
    <property type="evidence" value="ECO:0007669"/>
    <property type="project" value="UniProtKB-KW"/>
</dbReference>
<evidence type="ECO:0000256" key="1">
    <source>
        <dbReference type="ARBA" id="ARBA00001962"/>
    </source>
</evidence>
<dbReference type="GO" id="GO:0016787">
    <property type="term" value="F:hydrolase activity"/>
    <property type="evidence" value="ECO:0007669"/>
    <property type="project" value="UniProtKB-KW"/>
</dbReference>
<accession>A0A552F1T1</accession>
<dbReference type="PANTHER" id="PTHR32145">
    <property type="entry name" value="DIFLAVIN FLAVOPROTEIN A 2-RELATED"/>
    <property type="match status" value="1"/>
</dbReference>
<comment type="similarity">
    <text evidence="2">In the C-terminal section; belongs to the flavodoxin reductase family.</text>
</comment>
<dbReference type="GO" id="GO:0010181">
    <property type="term" value="F:FMN binding"/>
    <property type="evidence" value="ECO:0007669"/>
    <property type="project" value="InterPro"/>
</dbReference>
<comment type="similarity">
    <text evidence="3">In the N-terminal section; belongs to the zinc metallo-hydrolase group 3 family.</text>
</comment>
<dbReference type="InterPro" id="IPR012349">
    <property type="entry name" value="Split_barrel_FMN-bd"/>
</dbReference>
<dbReference type="SMART" id="SM00849">
    <property type="entry name" value="Lactamase_B"/>
    <property type="match status" value="1"/>
</dbReference>
<protein>
    <submittedName>
        <fullName evidence="10">MBL fold metallo-hydrolase</fullName>
    </submittedName>
</protein>
<dbReference type="AlphaFoldDB" id="A0A552F1T1"/>